<reference evidence="1" key="1">
    <citation type="submission" date="2015-04" db="UniProtKB">
        <authorList>
            <consortium name="EnsemblPlants"/>
        </authorList>
    </citation>
    <scope>IDENTIFICATION</scope>
</reference>
<protein>
    <submittedName>
        <fullName evidence="1">Uncharacterized protein</fullName>
    </submittedName>
</protein>
<name>A0A0E0E8A1_9ORYZ</name>
<evidence type="ECO:0000313" key="2">
    <source>
        <dbReference type="Proteomes" id="UP000008021"/>
    </source>
</evidence>
<evidence type="ECO:0000313" key="1">
    <source>
        <dbReference type="EnsemblPlants" id="OMERI07G03870.1"/>
    </source>
</evidence>
<dbReference type="EnsemblPlants" id="OMERI07G03870.1">
    <property type="protein sequence ID" value="OMERI07G03870.1"/>
    <property type="gene ID" value="OMERI07G03870"/>
</dbReference>
<reference evidence="1" key="2">
    <citation type="submission" date="2018-05" db="EMBL/GenBank/DDBJ databases">
        <title>OmerRS3 (Oryza meridionalis Reference Sequence Version 3).</title>
        <authorList>
            <person name="Zhang J."/>
            <person name="Kudrna D."/>
            <person name="Lee S."/>
            <person name="Talag J."/>
            <person name="Welchert J."/>
            <person name="Wing R.A."/>
        </authorList>
    </citation>
    <scope>NUCLEOTIDE SEQUENCE [LARGE SCALE GENOMIC DNA]</scope>
    <source>
        <strain evidence="1">cv. OR44</strain>
    </source>
</reference>
<dbReference type="AlphaFoldDB" id="A0A0E0E8A1"/>
<organism evidence="1">
    <name type="scientific">Oryza meridionalis</name>
    <dbReference type="NCBI Taxonomy" id="40149"/>
    <lineage>
        <taxon>Eukaryota</taxon>
        <taxon>Viridiplantae</taxon>
        <taxon>Streptophyta</taxon>
        <taxon>Embryophyta</taxon>
        <taxon>Tracheophyta</taxon>
        <taxon>Spermatophyta</taxon>
        <taxon>Magnoliopsida</taxon>
        <taxon>Liliopsida</taxon>
        <taxon>Poales</taxon>
        <taxon>Poaceae</taxon>
        <taxon>BOP clade</taxon>
        <taxon>Oryzoideae</taxon>
        <taxon>Oryzeae</taxon>
        <taxon>Oryzinae</taxon>
        <taxon>Oryza</taxon>
    </lineage>
</organism>
<dbReference type="Proteomes" id="UP000008021">
    <property type="component" value="Chromosome 7"/>
</dbReference>
<proteinExistence type="predicted"/>
<dbReference type="Gramene" id="OMERI07G03870.1">
    <property type="protein sequence ID" value="OMERI07G03870.1"/>
    <property type="gene ID" value="OMERI07G03870"/>
</dbReference>
<keyword evidence="2" id="KW-1185">Reference proteome</keyword>
<dbReference type="HOGENOM" id="CLU_2403358_0_0_1"/>
<accession>A0A0E0E8A1</accession>
<sequence>MSRLRVAAHAIVNVGEFLAGGIEVEISSWPWTCTQEVSWMCPWRSGMLVRAAASLHPLDPQTPTDLPSLRGMKAVQLLGSLKVFRHREREVKY</sequence>